<dbReference type="Gene3D" id="3.30.310.10">
    <property type="entry name" value="TATA-Binding Protein"/>
    <property type="match status" value="1"/>
</dbReference>
<dbReference type="OrthoDB" id="10254310at2759"/>
<reference evidence="8 9" key="3">
    <citation type="submission" date="2017-10" db="EMBL/GenBank/DDBJ databases">
        <title>Consistent, comparative and evidence-based genome annotation and re-annotation for the closely-related species, Cryptosporidium parvum, C. hominis and C. tyzzeri.</title>
        <authorList>
            <person name="Baptista R.P."/>
            <person name="Li Y."/>
            <person name="Sateriale A."/>
            <person name="Striepen B."/>
            <person name="Kissinger J.C."/>
        </authorList>
    </citation>
    <scope>NUCLEOTIDE SEQUENCE [LARGE SCALE GENOMIC DNA]</scope>
    <source>
        <strain evidence="8">30976</strain>
    </source>
</reference>
<keyword evidence="5" id="KW-0472">Membrane</keyword>
<evidence type="ECO:0000256" key="4">
    <source>
        <dbReference type="ARBA" id="ARBA00022927"/>
    </source>
</evidence>
<sequence>MRKGVVSINYGDTAVAAEENIENQNGNELFVDHRRGEVNDLYEKLQDITLIKDREKRIELFQKAIALMTLGVDVSSLYSLMILASATHDQVEKKIIYLYLTHYAERNSELALLMVNTLRKDSEDEDPVIRSLALRSFSSLKIPIAIEYIEPILKNGLSDSVGYVRKTAVMGCLKFFQYSKEDFLNTNILDILICMLNTELDPNTITNLIYVLNEINKEIGGATFTKQFIIKILNNIKSFNEWSQYHILQLIFQNLSNILQQDQSYSLETTFKEQVPSSDVFHILNALEEVIRHSSVNVLLISIQIFISLTKPYPKLFSQVIQRIKGPLFTHASTSIPEISVIVYSHMRLLFSYFSNYSKDGVFVKEENKCFYSSSSILSFYYDEYKLLMLRNGDPFYIQDIKLDLIPFLTSEDNIEHILEELYHYSYELGNSCLIHKSTYLMSILIIKYIQIKVDNDSDNFNPHETLENDHIIKSYINFSKDLMESEKEQVLSPVIMGLELVSESFPWVIEEVVGRYFYMTLVEKLSFNTGGICSFLWIMAKFPDYVYCDKGEVLDYVVTNLLDIFEKDSSNIENLVNRPSNLFSILITSCCRLLFDSPEDVRPVLGRLLAFSIERMDYPDVKDLALFYYRLLQFDYKIARNIILNDSIYYETNENFPPSVSILKDYFYRWKNENLFQEFNTCSIISEEYKEMGIKFDFFGYCQNDETETELEDSKNIENRKVIISDNILKASQNSTDLKLKESVFVEPDEFERLWNKINDSLEIQEEIEHFNFEDFEFMALFEDNLATEGIICIASGEVDERSFELFTFCIVEDSQNSIDLPLLCKIIINYSNSEKVHYILTQMKVDTQDTEDLNISLHCNFTWSCIRNIFESNIRRLQTPDY</sequence>
<feature type="domain" description="Clathrin/coatomer adaptor adaptin-like N-terminal" evidence="6">
    <location>
        <begin position="46"/>
        <end position="634"/>
    </location>
</feature>
<evidence type="ECO:0000256" key="3">
    <source>
        <dbReference type="ARBA" id="ARBA00022448"/>
    </source>
</evidence>
<dbReference type="InterPro" id="IPR011989">
    <property type="entry name" value="ARM-like"/>
</dbReference>
<comment type="subcellular location">
    <subcellularLocation>
        <location evidence="1">Endomembrane system</location>
    </subcellularLocation>
</comment>
<dbReference type="InterPro" id="IPR012295">
    <property type="entry name" value="TBP_dom_sf"/>
</dbReference>
<keyword evidence="3" id="KW-0813">Transport</keyword>
<dbReference type="SUPFAM" id="SSF48371">
    <property type="entry name" value="ARM repeat"/>
    <property type="match status" value="1"/>
</dbReference>
<evidence type="ECO:0000313" key="7">
    <source>
        <dbReference type="EMBL" id="CUV06920.1"/>
    </source>
</evidence>
<reference evidence="8 9" key="1">
    <citation type="submission" date="2014-11" db="EMBL/GenBank/DDBJ databases">
        <title>Comparative genomic analysis of Cryptosporidium hominis reveals occurrence of genetic recombination in virulent subtypes.</title>
        <authorList>
            <person name="Guo Y."/>
            <person name="Tang K."/>
            <person name="Frace M."/>
            <person name="Li N."/>
            <person name="Roellig D.M."/>
            <person name="Sammons S."/>
            <person name="Knipe K."/>
            <person name="Rowe L."/>
            <person name="Feng Y."/>
            <person name="Xiao L."/>
        </authorList>
    </citation>
    <scope>NUCLEOTIDE SEQUENCE [LARGE SCALE GENOMIC DNA]</scope>
    <source>
        <strain evidence="8">30976</strain>
    </source>
</reference>
<dbReference type="InterPro" id="IPR016024">
    <property type="entry name" value="ARM-type_fold"/>
</dbReference>
<dbReference type="Proteomes" id="UP001429100">
    <property type="component" value="Unassembled WGS sequence"/>
</dbReference>
<keyword evidence="4" id="KW-0653">Protein transport</keyword>
<organism evidence="7">
    <name type="scientific">Cryptosporidium hominis</name>
    <dbReference type="NCBI Taxonomy" id="237895"/>
    <lineage>
        <taxon>Eukaryota</taxon>
        <taxon>Sar</taxon>
        <taxon>Alveolata</taxon>
        <taxon>Apicomplexa</taxon>
        <taxon>Conoidasida</taxon>
        <taxon>Coccidia</taxon>
        <taxon>Eucoccidiorida</taxon>
        <taxon>Eimeriorina</taxon>
        <taxon>Cryptosporidiidae</taxon>
        <taxon>Cryptosporidium</taxon>
    </lineage>
</organism>
<dbReference type="AlphaFoldDB" id="A0A0S4THS4"/>
<evidence type="ECO:0000313" key="9">
    <source>
        <dbReference type="Proteomes" id="UP001429100"/>
    </source>
</evidence>
<proteinExistence type="inferred from homology"/>
<dbReference type="VEuPathDB" id="CryptoDB:CHUDEA6_4930"/>
<dbReference type="EMBL" id="JTAI01000007">
    <property type="protein sequence ID" value="PPS97654.1"/>
    <property type="molecule type" value="Genomic_DNA"/>
</dbReference>
<dbReference type="GO" id="GO:0030117">
    <property type="term" value="C:membrane coat"/>
    <property type="evidence" value="ECO:0007669"/>
    <property type="project" value="InterPro"/>
</dbReference>
<evidence type="ECO:0000259" key="6">
    <source>
        <dbReference type="Pfam" id="PF01602"/>
    </source>
</evidence>
<protein>
    <submittedName>
        <fullName evidence="8">AP complex subunit beta</fullName>
    </submittedName>
</protein>
<evidence type="ECO:0000313" key="8">
    <source>
        <dbReference type="EMBL" id="PPS97654.1"/>
    </source>
</evidence>
<dbReference type="Pfam" id="PF01602">
    <property type="entry name" value="Adaptin_N"/>
    <property type="match status" value="1"/>
</dbReference>
<evidence type="ECO:0000256" key="2">
    <source>
        <dbReference type="ARBA" id="ARBA00006613"/>
    </source>
</evidence>
<gene>
    <name evidence="7" type="ORF">CHUDEA6_4930</name>
    <name evidence="8" type="ORF">GY17_00000519</name>
</gene>
<dbReference type="VEuPathDB" id="CryptoDB:ChTU502y2012_382g0230"/>
<comment type="similarity">
    <text evidence="2">Belongs to the adaptor complexes large subunit family.</text>
</comment>
<dbReference type="PANTHER" id="PTHR11134">
    <property type="entry name" value="ADAPTOR COMPLEX SUBUNIT BETA FAMILY MEMBER"/>
    <property type="match status" value="1"/>
</dbReference>
<accession>A0A0S4THS4</accession>
<dbReference type="GO" id="GO:0016192">
    <property type="term" value="P:vesicle-mediated transport"/>
    <property type="evidence" value="ECO:0007669"/>
    <property type="project" value="InterPro"/>
</dbReference>
<evidence type="ECO:0000256" key="5">
    <source>
        <dbReference type="ARBA" id="ARBA00023136"/>
    </source>
</evidence>
<dbReference type="VEuPathDB" id="CryptoDB:GY17_00000519"/>
<dbReference type="InterPro" id="IPR026739">
    <property type="entry name" value="AP_beta"/>
</dbReference>
<dbReference type="Proteomes" id="UP000199752">
    <property type="component" value="Chromosome 6"/>
</dbReference>
<dbReference type="GO" id="GO:0006886">
    <property type="term" value="P:intracellular protein transport"/>
    <property type="evidence" value="ECO:0007669"/>
    <property type="project" value="InterPro"/>
</dbReference>
<dbReference type="Gene3D" id="1.25.10.10">
    <property type="entry name" value="Leucine-rich Repeat Variant"/>
    <property type="match status" value="1"/>
</dbReference>
<dbReference type="InterPro" id="IPR002553">
    <property type="entry name" value="Clathrin/coatomer_adapt-like_N"/>
</dbReference>
<keyword evidence="9" id="KW-1185">Reference proteome</keyword>
<dbReference type="EMBL" id="LN877952">
    <property type="protein sequence ID" value="CUV06920.1"/>
    <property type="molecule type" value="Genomic_DNA"/>
</dbReference>
<dbReference type="VEuPathDB" id="CryptoDB:Chro.60567"/>
<reference evidence="7" key="2">
    <citation type="submission" date="2015-08" db="EMBL/GenBank/DDBJ databases">
        <authorList>
            <person name="Babu N.S."/>
            <person name="Beckwith C.J."/>
            <person name="Beseler K.G."/>
            <person name="Brison A."/>
            <person name="Carone J.V."/>
            <person name="Caskin T.P."/>
            <person name="Diamond M."/>
            <person name="Durham M.E."/>
            <person name="Foxe J.M."/>
            <person name="Go M."/>
            <person name="Henderson B.A."/>
            <person name="Jones I.B."/>
            <person name="McGettigan J.A."/>
            <person name="Micheletti S.J."/>
            <person name="Nasrallah M.E."/>
            <person name="Ortiz D."/>
            <person name="Piller C.R."/>
            <person name="Privatt S.R."/>
            <person name="Schneider S.L."/>
            <person name="Sharp S."/>
            <person name="Smith T.C."/>
            <person name="Stanton J.D."/>
            <person name="Ullery H.E."/>
            <person name="Wilson R.J."/>
            <person name="Serrano M.G."/>
            <person name="Buck G."/>
            <person name="Lee V."/>
            <person name="Wang Y."/>
            <person name="Carvalho R."/>
            <person name="Voegtly L."/>
            <person name="Shi R."/>
            <person name="Duckworth R."/>
            <person name="Johnson A."/>
            <person name="Loviza R."/>
            <person name="Walstead R."/>
            <person name="Shah Z."/>
            <person name="Kiflezghi M."/>
            <person name="Wade K."/>
            <person name="Ball S.L."/>
            <person name="Bradley K.W."/>
            <person name="Asai D.J."/>
            <person name="Bowman C.A."/>
            <person name="Russell D.A."/>
            <person name="Pope W.H."/>
            <person name="Jacobs-Sera D."/>
            <person name="Hendrix R.W."/>
            <person name="Hatfull G.F."/>
        </authorList>
    </citation>
    <scope>NUCLEOTIDE SEQUENCE [LARGE SCALE GENOMIC DNA]</scope>
</reference>
<evidence type="ECO:0000256" key="1">
    <source>
        <dbReference type="ARBA" id="ARBA00004308"/>
    </source>
</evidence>
<name>A0A0S4THS4_CRYHO</name>
<dbReference type="GO" id="GO:0012505">
    <property type="term" value="C:endomembrane system"/>
    <property type="evidence" value="ECO:0007669"/>
    <property type="project" value="UniProtKB-SubCell"/>
</dbReference>